<dbReference type="Proteomes" id="UP001431902">
    <property type="component" value="Unassembled WGS sequence"/>
</dbReference>
<accession>A0ABT6X2I1</accession>
<sequence length="112" mass="12369">MEFKPFSRAIIIAIAFISTASLSIFLSTFASPVQAENHTSLGEDDNEFVFAGTCHNGESYRLFSYAKVVDGLALWQHDYEGPAGKGSVRTRATPRTMAVRVCRKLAEIIDDH</sequence>
<organism evidence="2 3">
    <name type="scientific">Limnohabitans lacus</name>
    <dbReference type="NCBI Taxonomy" id="3045173"/>
    <lineage>
        <taxon>Bacteria</taxon>
        <taxon>Pseudomonadati</taxon>
        <taxon>Pseudomonadota</taxon>
        <taxon>Betaproteobacteria</taxon>
        <taxon>Burkholderiales</taxon>
        <taxon>Comamonadaceae</taxon>
        <taxon>Limnohabitans</taxon>
    </lineage>
</organism>
<keyword evidence="3" id="KW-1185">Reference proteome</keyword>
<evidence type="ECO:0000313" key="2">
    <source>
        <dbReference type="EMBL" id="MDI9232334.1"/>
    </source>
</evidence>
<evidence type="ECO:0000313" key="3">
    <source>
        <dbReference type="Proteomes" id="UP001431902"/>
    </source>
</evidence>
<feature type="chain" id="PRO_5046037846" description="Secreted protein" evidence="1">
    <location>
        <begin position="36"/>
        <end position="112"/>
    </location>
</feature>
<protein>
    <recommendedName>
        <fullName evidence="4">Secreted protein</fullName>
    </recommendedName>
</protein>
<name>A0ABT6X2I1_9BURK</name>
<comment type="caution">
    <text evidence="2">The sequence shown here is derived from an EMBL/GenBank/DDBJ whole genome shotgun (WGS) entry which is preliminary data.</text>
</comment>
<gene>
    <name evidence="2" type="ORF">QLQ16_00620</name>
</gene>
<keyword evidence="1" id="KW-0732">Signal</keyword>
<reference evidence="2" key="1">
    <citation type="submission" date="2023-05" db="EMBL/GenBank/DDBJ databases">
        <title>Limnohabitans sp. strain HM2-2 Genome sequencing and assembly.</title>
        <authorList>
            <person name="Jung Y."/>
        </authorList>
    </citation>
    <scope>NUCLEOTIDE SEQUENCE</scope>
    <source>
        <strain evidence="2">HM2-2</strain>
    </source>
</reference>
<evidence type="ECO:0000256" key="1">
    <source>
        <dbReference type="SAM" id="SignalP"/>
    </source>
</evidence>
<dbReference type="EMBL" id="JASGBH010000001">
    <property type="protein sequence ID" value="MDI9232334.1"/>
    <property type="molecule type" value="Genomic_DNA"/>
</dbReference>
<dbReference type="RefSeq" id="WP_283222752.1">
    <property type="nucleotide sequence ID" value="NZ_JASGBH010000001.1"/>
</dbReference>
<evidence type="ECO:0008006" key="4">
    <source>
        <dbReference type="Google" id="ProtNLM"/>
    </source>
</evidence>
<feature type="signal peptide" evidence="1">
    <location>
        <begin position="1"/>
        <end position="35"/>
    </location>
</feature>
<proteinExistence type="predicted"/>